<proteinExistence type="inferred from homology"/>
<dbReference type="AlphaFoldDB" id="A0A402D0D6"/>
<dbReference type="InterPro" id="IPR050300">
    <property type="entry name" value="GDXG_lipolytic_enzyme"/>
</dbReference>
<name>A0A402D0D6_9BACT</name>
<sequence length="296" mass="31340">MISMQSWGRRAAAVCAVLALAPALRAETPAAVVSVPYTASGPQEMIDIYTPANAAGALPVVVYIHGGAWLGGSRSSGQGASGHFNQQGYVFCSLDYRFSNEAKYPAQIEDCKCAIRFLRANAAKYHIDPKRIGVWGDSAGGHLVSLLGLTPKVKHLEGDGGWRKQSSAVQAVVDWYGPSDIVPSSMKTYTNPAGIDAITKLLGDPIDPKLAADASPITFVSKSAPPFLIMHGDKDSLVPVAQSQELYDALKADGADVTLKIVAGAEHGGSQFMLPENTGLVDSFFARVLKPENVKK</sequence>
<dbReference type="KEGG" id="ccot:CCAX7_57450"/>
<accession>A0A402D0D6</accession>
<gene>
    <name evidence="3" type="ORF">CCAX7_57450</name>
</gene>
<dbReference type="RefSeq" id="WP_119322979.1">
    <property type="nucleotide sequence ID" value="NZ_AP025739.1"/>
</dbReference>
<dbReference type="Pfam" id="PF20434">
    <property type="entry name" value="BD-FAE"/>
    <property type="match status" value="1"/>
</dbReference>
<dbReference type="FunCoup" id="A0A402D0D6">
    <property type="interactions" value="47"/>
</dbReference>
<keyword evidence="4" id="KW-1185">Reference proteome</keyword>
<reference evidence="3 4" key="1">
    <citation type="journal article" date="2019" name="Int. J. Syst. Evol. Microbiol.">
        <title>Capsulimonas corticalis gen. nov., sp. nov., an aerobic capsulated bacterium, of a novel bacterial order, Capsulimonadales ord. nov., of the class Armatimonadia of the phylum Armatimonadetes.</title>
        <authorList>
            <person name="Li J."/>
            <person name="Kudo C."/>
            <person name="Tonouchi A."/>
        </authorList>
    </citation>
    <scope>NUCLEOTIDE SEQUENCE [LARGE SCALE GENOMIC DNA]</scope>
    <source>
        <strain evidence="3 4">AX-7</strain>
    </source>
</reference>
<dbReference type="Proteomes" id="UP000287394">
    <property type="component" value="Chromosome"/>
</dbReference>
<dbReference type="SUPFAM" id="SSF53474">
    <property type="entry name" value="alpha/beta-Hydrolases"/>
    <property type="match status" value="1"/>
</dbReference>
<dbReference type="PROSITE" id="PS01173">
    <property type="entry name" value="LIPASE_GDXG_HIS"/>
    <property type="match status" value="1"/>
</dbReference>
<organism evidence="3 4">
    <name type="scientific">Capsulimonas corticalis</name>
    <dbReference type="NCBI Taxonomy" id="2219043"/>
    <lineage>
        <taxon>Bacteria</taxon>
        <taxon>Bacillati</taxon>
        <taxon>Armatimonadota</taxon>
        <taxon>Armatimonadia</taxon>
        <taxon>Capsulimonadales</taxon>
        <taxon>Capsulimonadaceae</taxon>
        <taxon>Capsulimonas</taxon>
    </lineage>
</organism>
<dbReference type="PANTHER" id="PTHR48081">
    <property type="entry name" value="AB HYDROLASE SUPERFAMILY PROTEIN C4A8.06C"/>
    <property type="match status" value="1"/>
</dbReference>
<evidence type="ECO:0000313" key="4">
    <source>
        <dbReference type="Proteomes" id="UP000287394"/>
    </source>
</evidence>
<comment type="similarity">
    <text evidence="1">Belongs to the 'GDXG' lipolytic enzyme family.</text>
</comment>
<dbReference type="InterPro" id="IPR029058">
    <property type="entry name" value="AB_hydrolase_fold"/>
</dbReference>
<protein>
    <submittedName>
        <fullName evidence="3">Uncharacterized protein</fullName>
    </submittedName>
</protein>
<dbReference type="EMBL" id="AP025739">
    <property type="protein sequence ID" value="BDI33694.1"/>
    <property type="molecule type" value="Genomic_DNA"/>
</dbReference>
<evidence type="ECO:0000313" key="3">
    <source>
        <dbReference type="EMBL" id="BDI33694.1"/>
    </source>
</evidence>
<evidence type="ECO:0000256" key="1">
    <source>
        <dbReference type="ARBA" id="ARBA00010515"/>
    </source>
</evidence>
<dbReference type="InterPro" id="IPR049492">
    <property type="entry name" value="BD-FAE-like_dom"/>
</dbReference>
<dbReference type="OrthoDB" id="24847at2"/>
<dbReference type="Gene3D" id="3.40.50.1820">
    <property type="entry name" value="alpha/beta hydrolase"/>
    <property type="match status" value="1"/>
</dbReference>
<dbReference type="PANTHER" id="PTHR48081:SF13">
    <property type="entry name" value="ALPHA_BETA HYDROLASE"/>
    <property type="match status" value="1"/>
</dbReference>
<evidence type="ECO:0000256" key="2">
    <source>
        <dbReference type="ARBA" id="ARBA00022801"/>
    </source>
</evidence>
<keyword evidence="2" id="KW-0378">Hydrolase</keyword>
<dbReference type="GO" id="GO:0016787">
    <property type="term" value="F:hydrolase activity"/>
    <property type="evidence" value="ECO:0007669"/>
    <property type="project" value="UniProtKB-KW"/>
</dbReference>
<dbReference type="InterPro" id="IPR002168">
    <property type="entry name" value="Lipase_GDXG_HIS_AS"/>
</dbReference>